<dbReference type="eggNOG" id="KOG2344">
    <property type="taxonomic scope" value="Eukaryota"/>
</dbReference>
<dbReference type="PANTHER" id="PTHR12542">
    <property type="entry name" value="EXOCYST COMPLEX PROTEIN EXO70"/>
    <property type="match status" value="1"/>
</dbReference>
<proteinExistence type="predicted"/>
<dbReference type="GO" id="GO:0000145">
    <property type="term" value="C:exocyst"/>
    <property type="evidence" value="ECO:0007669"/>
    <property type="project" value="InterPro"/>
</dbReference>
<dbReference type="Gramene" id="OB02G23990.1">
    <property type="protein sequence ID" value="OB02G23990.1"/>
    <property type="gene ID" value="OB02G23990"/>
</dbReference>
<reference evidence="2" key="1">
    <citation type="submission" date="2013-04" db="UniProtKB">
        <authorList>
            <consortium name="EnsemblPlants"/>
        </authorList>
    </citation>
    <scope>IDENTIFICATION</scope>
</reference>
<protein>
    <submittedName>
        <fullName evidence="2">Uncharacterized protein</fullName>
    </submittedName>
</protein>
<dbReference type="AlphaFoldDB" id="J3LCN2"/>
<accession>J3LCN2</accession>
<dbReference type="EnsemblPlants" id="OB02G23990.1">
    <property type="protein sequence ID" value="OB02G23990.1"/>
    <property type="gene ID" value="OB02G23990"/>
</dbReference>
<dbReference type="Proteomes" id="UP000006038">
    <property type="component" value="Unassembled WGS sequence"/>
</dbReference>
<dbReference type="HOGENOM" id="CLU_1514394_0_0_1"/>
<dbReference type="Gene3D" id="1.20.1280.170">
    <property type="entry name" value="Exocyst complex component Exo70"/>
    <property type="match status" value="1"/>
</dbReference>
<feature type="region of interest" description="Disordered" evidence="1">
    <location>
        <begin position="75"/>
        <end position="102"/>
    </location>
</feature>
<dbReference type="GO" id="GO:0006887">
    <property type="term" value="P:exocytosis"/>
    <property type="evidence" value="ECO:0007669"/>
    <property type="project" value="InterPro"/>
</dbReference>
<dbReference type="InterPro" id="IPR016159">
    <property type="entry name" value="Cullin_repeat-like_dom_sf"/>
</dbReference>
<evidence type="ECO:0000313" key="3">
    <source>
        <dbReference type="Proteomes" id="UP000006038"/>
    </source>
</evidence>
<dbReference type="STRING" id="4533.J3LCN2"/>
<organism evidence="2">
    <name type="scientific">Oryza brachyantha</name>
    <name type="common">malo sina</name>
    <dbReference type="NCBI Taxonomy" id="4533"/>
    <lineage>
        <taxon>Eukaryota</taxon>
        <taxon>Viridiplantae</taxon>
        <taxon>Streptophyta</taxon>
        <taxon>Embryophyta</taxon>
        <taxon>Tracheophyta</taxon>
        <taxon>Spermatophyta</taxon>
        <taxon>Magnoliopsida</taxon>
        <taxon>Liliopsida</taxon>
        <taxon>Poales</taxon>
        <taxon>Poaceae</taxon>
        <taxon>BOP clade</taxon>
        <taxon>Oryzoideae</taxon>
        <taxon>Oryzeae</taxon>
        <taxon>Oryzinae</taxon>
        <taxon>Oryza</taxon>
    </lineage>
</organism>
<sequence length="178" mass="18524">MAQSEGDDEKWAPGEDGEAPPLLAAIKRISALAGALPAATAEGSKYTIGVHRVTGVLHRAMTFVEDEFHGMLDDPRATKAAQAGDTGSATGKSIRRPPSFGHAGAAAEAVAPAVLGDSSPPFPPETVDRLRSMADAMMAAGYVTECTQVFLVARRNALDASLQSLGYEKASIDDVVKM</sequence>
<dbReference type="SUPFAM" id="SSF74788">
    <property type="entry name" value="Cullin repeat-like"/>
    <property type="match status" value="1"/>
</dbReference>
<dbReference type="PANTHER" id="PTHR12542:SF127">
    <property type="entry name" value="EXOCYST COMPLEX COMPONENT EXO70C1"/>
    <property type="match status" value="1"/>
</dbReference>
<keyword evidence="3" id="KW-1185">Reference proteome</keyword>
<dbReference type="InterPro" id="IPR004140">
    <property type="entry name" value="Exo70"/>
</dbReference>
<evidence type="ECO:0000313" key="2">
    <source>
        <dbReference type="EnsemblPlants" id="OB02G23990.1"/>
    </source>
</evidence>
<evidence type="ECO:0000256" key="1">
    <source>
        <dbReference type="SAM" id="MobiDB-lite"/>
    </source>
</evidence>
<name>J3LCN2_ORYBR</name>